<dbReference type="InterPro" id="IPR002925">
    <property type="entry name" value="Dienelactn_hydro"/>
</dbReference>
<proteinExistence type="predicted"/>
<reference evidence="3" key="1">
    <citation type="submission" date="2024-08" db="EMBL/GenBank/DDBJ databases">
        <authorList>
            <person name="Chaddad Z."/>
            <person name="Lamrabet M."/>
            <person name="Bouhnik O."/>
            <person name="Alami S."/>
            <person name="Wipf D."/>
            <person name="Courty P.E."/>
            <person name="Missbah El Idrissi M."/>
        </authorList>
    </citation>
    <scope>NUCLEOTIDE SEQUENCE</scope>
    <source>
        <strain evidence="3">LLZ17</strain>
    </source>
</reference>
<dbReference type="GO" id="GO:0016787">
    <property type="term" value="F:hydrolase activity"/>
    <property type="evidence" value="ECO:0007669"/>
    <property type="project" value="UniProtKB-KW"/>
</dbReference>
<dbReference type="InterPro" id="IPR029058">
    <property type="entry name" value="AB_hydrolase_fold"/>
</dbReference>
<dbReference type="EMBL" id="CP165734">
    <property type="protein sequence ID" value="XDV55108.1"/>
    <property type="molecule type" value="Genomic_DNA"/>
</dbReference>
<accession>A0AB39XAL4</accession>
<dbReference type="AlphaFoldDB" id="A0AB39XAL4"/>
<dbReference type="InterPro" id="IPR050261">
    <property type="entry name" value="FrsA_esterase"/>
</dbReference>
<feature type="signal peptide" evidence="1">
    <location>
        <begin position="1"/>
        <end position="23"/>
    </location>
</feature>
<feature type="chain" id="PRO_5044231526" evidence="1">
    <location>
        <begin position="24"/>
        <end position="267"/>
    </location>
</feature>
<dbReference type="EC" id="3.1.-.-" evidence="3"/>
<evidence type="ECO:0000259" key="2">
    <source>
        <dbReference type="Pfam" id="PF01738"/>
    </source>
</evidence>
<dbReference type="RefSeq" id="WP_369719566.1">
    <property type="nucleotide sequence ID" value="NZ_CP165734.1"/>
</dbReference>
<gene>
    <name evidence="3" type="ORF">AB8Z38_19940</name>
</gene>
<name>A0AB39XAL4_9BRAD</name>
<dbReference type="PANTHER" id="PTHR22946:SF0">
    <property type="entry name" value="DIENELACTONE HYDROLASE DOMAIN-CONTAINING PROTEIN"/>
    <property type="match status" value="1"/>
</dbReference>
<organism evidence="3">
    <name type="scientific">Bradyrhizobium sp. LLZ17</name>
    <dbReference type="NCBI Taxonomy" id="3239388"/>
    <lineage>
        <taxon>Bacteria</taxon>
        <taxon>Pseudomonadati</taxon>
        <taxon>Pseudomonadota</taxon>
        <taxon>Alphaproteobacteria</taxon>
        <taxon>Hyphomicrobiales</taxon>
        <taxon>Nitrobacteraceae</taxon>
        <taxon>Bradyrhizobium</taxon>
    </lineage>
</organism>
<keyword evidence="3" id="KW-0378">Hydrolase</keyword>
<dbReference type="PANTHER" id="PTHR22946">
    <property type="entry name" value="DIENELACTONE HYDROLASE DOMAIN-CONTAINING PROTEIN-RELATED"/>
    <property type="match status" value="1"/>
</dbReference>
<dbReference type="Gene3D" id="3.40.50.1820">
    <property type="entry name" value="alpha/beta hydrolase"/>
    <property type="match status" value="1"/>
</dbReference>
<keyword evidence="1" id="KW-0732">Signal</keyword>
<evidence type="ECO:0000256" key="1">
    <source>
        <dbReference type="SAM" id="SignalP"/>
    </source>
</evidence>
<dbReference type="SUPFAM" id="SSF53474">
    <property type="entry name" value="alpha/beta-Hydrolases"/>
    <property type="match status" value="1"/>
</dbReference>
<feature type="domain" description="Dienelactone hydrolase" evidence="2">
    <location>
        <begin position="49"/>
        <end position="263"/>
    </location>
</feature>
<dbReference type="Pfam" id="PF01738">
    <property type="entry name" value="DLH"/>
    <property type="match status" value="1"/>
</dbReference>
<protein>
    <submittedName>
        <fullName evidence="3">Dienelactone hydrolase family protein</fullName>
        <ecNumber evidence="3">3.1.-.-</ecNumber>
    </submittedName>
</protein>
<sequence length="267" mass="28623">MQTNITNMVGALCAIAMVASAHAAVREEPVAYMDGEATMKGFVVYDDATQAKRPGIVIVPEWWGITPHIHNEARKFAEQGYTAFIADMYGDGKTADNPKDAGALSASVMKNAKVMEQRFNAARDELARQASVNPQRIGAVGYCFGGAVVLNMARAGADLAAVAGFHASLGLNTPAPAPGTVKVKILILNGADDPFVKREEYDALKKDFDAAKADYRIIQYPGAVHAFTNPEATELGKKFNLPLRYDAKADQESKAEAAKLFAATLKK</sequence>
<evidence type="ECO:0000313" key="3">
    <source>
        <dbReference type="EMBL" id="XDV55108.1"/>
    </source>
</evidence>